<accession>A0A8J3S7W6</accession>
<evidence type="ECO:0000313" key="1">
    <source>
        <dbReference type="EMBL" id="GIH89572.1"/>
    </source>
</evidence>
<comment type="caution">
    <text evidence="1">The sequence shown here is derived from an EMBL/GenBank/DDBJ whole genome shotgun (WGS) entry which is preliminary data.</text>
</comment>
<dbReference type="Proteomes" id="UP000619788">
    <property type="component" value="Unassembled WGS sequence"/>
</dbReference>
<protein>
    <submittedName>
        <fullName evidence="1">Uncharacterized protein</fullName>
    </submittedName>
</protein>
<proteinExistence type="predicted"/>
<dbReference type="AlphaFoldDB" id="A0A8J3S7W6"/>
<reference evidence="1 2" key="1">
    <citation type="submission" date="2021-01" db="EMBL/GenBank/DDBJ databases">
        <title>Whole genome shotgun sequence of Planobispora siamensis NBRC 107568.</title>
        <authorList>
            <person name="Komaki H."/>
            <person name="Tamura T."/>
        </authorList>
    </citation>
    <scope>NUCLEOTIDE SEQUENCE [LARGE SCALE GENOMIC DNA]</scope>
    <source>
        <strain evidence="1 2">NBRC 107568</strain>
    </source>
</reference>
<keyword evidence="2" id="KW-1185">Reference proteome</keyword>
<dbReference type="EMBL" id="BOOJ01000002">
    <property type="protein sequence ID" value="GIH89572.1"/>
    <property type="molecule type" value="Genomic_DNA"/>
</dbReference>
<gene>
    <name evidence="1" type="ORF">Psi01_02020</name>
</gene>
<name>A0A8J3S7W6_9ACTN</name>
<evidence type="ECO:0000313" key="2">
    <source>
        <dbReference type="Proteomes" id="UP000619788"/>
    </source>
</evidence>
<organism evidence="1 2">
    <name type="scientific">Planobispora siamensis</name>
    <dbReference type="NCBI Taxonomy" id="936338"/>
    <lineage>
        <taxon>Bacteria</taxon>
        <taxon>Bacillati</taxon>
        <taxon>Actinomycetota</taxon>
        <taxon>Actinomycetes</taxon>
        <taxon>Streptosporangiales</taxon>
        <taxon>Streptosporangiaceae</taxon>
        <taxon>Planobispora</taxon>
    </lineage>
</organism>
<sequence length="124" mass="12928">MVEDHRVDHPRHSHTIALTVRSDDPGIATGPPAAANPTLEVPEAFARPPPRWLPPGRPCAPVFRCSGAAGAAGVLVLRRLGVVVSWGRVRLPCGAARVGRMLPIGEAQLGWAAPGPPRTCLTGG</sequence>